<dbReference type="Proteomes" id="UP000054783">
    <property type="component" value="Unassembled WGS sequence"/>
</dbReference>
<dbReference type="AlphaFoldDB" id="A0A0V1A410"/>
<keyword evidence="1" id="KW-0812">Transmembrane</keyword>
<keyword evidence="1" id="KW-1133">Transmembrane helix</keyword>
<organism evidence="2 3">
    <name type="scientific">Trichinella patagoniensis</name>
    <dbReference type="NCBI Taxonomy" id="990121"/>
    <lineage>
        <taxon>Eukaryota</taxon>
        <taxon>Metazoa</taxon>
        <taxon>Ecdysozoa</taxon>
        <taxon>Nematoda</taxon>
        <taxon>Enoplea</taxon>
        <taxon>Dorylaimia</taxon>
        <taxon>Trichinellida</taxon>
        <taxon>Trichinellidae</taxon>
        <taxon>Trichinella</taxon>
    </lineage>
</organism>
<keyword evidence="3" id="KW-1185">Reference proteome</keyword>
<comment type="caution">
    <text evidence="2">The sequence shown here is derived from an EMBL/GenBank/DDBJ whole genome shotgun (WGS) entry which is preliminary data.</text>
</comment>
<proteinExistence type="predicted"/>
<keyword evidence="1" id="KW-0472">Membrane</keyword>
<accession>A0A0V1A410</accession>
<name>A0A0V1A410_9BILA</name>
<protein>
    <submittedName>
        <fullName evidence="2">Uncharacterized protein</fullName>
    </submittedName>
</protein>
<feature type="transmembrane region" description="Helical" evidence="1">
    <location>
        <begin position="20"/>
        <end position="39"/>
    </location>
</feature>
<evidence type="ECO:0000256" key="1">
    <source>
        <dbReference type="SAM" id="Phobius"/>
    </source>
</evidence>
<dbReference type="EMBL" id="JYDQ01000034">
    <property type="protein sequence ID" value="KRY19544.1"/>
    <property type="molecule type" value="Genomic_DNA"/>
</dbReference>
<sequence>MHFAVTFFSKINCSCPELSVVTGFSVTLILYKDTVFFLFKNKPIHRFNRFFAKVDALRFFTSPDRTTLFVCLLFPLHPNYTSNNKQKLRKWATNDSPGWLLYNLILLRQVVASIVNG</sequence>
<gene>
    <name evidence="2" type="ORF">T12_14855</name>
</gene>
<evidence type="ECO:0000313" key="3">
    <source>
        <dbReference type="Proteomes" id="UP000054783"/>
    </source>
</evidence>
<reference evidence="2 3" key="1">
    <citation type="submission" date="2015-01" db="EMBL/GenBank/DDBJ databases">
        <title>Evolution of Trichinella species and genotypes.</title>
        <authorList>
            <person name="Korhonen P.K."/>
            <person name="Edoardo P."/>
            <person name="Giuseppe L.R."/>
            <person name="Gasser R.B."/>
        </authorList>
    </citation>
    <scope>NUCLEOTIDE SEQUENCE [LARGE SCALE GENOMIC DNA]</scope>
    <source>
        <strain evidence="2">ISS2496</strain>
    </source>
</reference>
<evidence type="ECO:0000313" key="2">
    <source>
        <dbReference type="EMBL" id="KRY19544.1"/>
    </source>
</evidence>